<accession>A0A3M6TE66</accession>
<protein>
    <submittedName>
        <fullName evidence="2">Uncharacterized protein</fullName>
    </submittedName>
</protein>
<dbReference type="Proteomes" id="UP000275408">
    <property type="component" value="Unassembled WGS sequence"/>
</dbReference>
<dbReference type="AlphaFoldDB" id="A0A3M6TE66"/>
<name>A0A3M6TE66_POCDA</name>
<comment type="caution">
    <text evidence="2">The sequence shown here is derived from an EMBL/GenBank/DDBJ whole genome shotgun (WGS) entry which is preliminary data.</text>
</comment>
<organism evidence="2 3">
    <name type="scientific">Pocillopora damicornis</name>
    <name type="common">Cauliflower coral</name>
    <name type="synonym">Millepora damicornis</name>
    <dbReference type="NCBI Taxonomy" id="46731"/>
    <lineage>
        <taxon>Eukaryota</taxon>
        <taxon>Metazoa</taxon>
        <taxon>Cnidaria</taxon>
        <taxon>Anthozoa</taxon>
        <taxon>Hexacorallia</taxon>
        <taxon>Scleractinia</taxon>
        <taxon>Astrocoeniina</taxon>
        <taxon>Pocilloporidae</taxon>
        <taxon>Pocillopora</taxon>
    </lineage>
</organism>
<keyword evidence="3" id="KW-1185">Reference proteome</keyword>
<gene>
    <name evidence="2" type="ORF">pdam_00004026</name>
</gene>
<keyword evidence="1" id="KW-0812">Transmembrane</keyword>
<feature type="transmembrane region" description="Helical" evidence="1">
    <location>
        <begin position="12"/>
        <end position="32"/>
    </location>
</feature>
<keyword evidence="1" id="KW-1133">Transmembrane helix</keyword>
<evidence type="ECO:0000313" key="2">
    <source>
        <dbReference type="EMBL" id="RMX39599.1"/>
    </source>
</evidence>
<evidence type="ECO:0000256" key="1">
    <source>
        <dbReference type="SAM" id="Phobius"/>
    </source>
</evidence>
<keyword evidence="1" id="KW-0472">Membrane</keyword>
<dbReference type="EMBL" id="RCHS01003794">
    <property type="protein sequence ID" value="RMX39599.1"/>
    <property type="molecule type" value="Genomic_DNA"/>
</dbReference>
<proteinExistence type="predicted"/>
<sequence>MERTIPTPITVAMVMLAAVFAAITLRAVEIWFHQHAGVALMRGFYGDKSSFERISSLTLLVAPEEVISFLKK</sequence>
<evidence type="ECO:0000313" key="3">
    <source>
        <dbReference type="Proteomes" id="UP000275408"/>
    </source>
</evidence>
<reference evidence="2 3" key="1">
    <citation type="journal article" date="2018" name="Sci. Rep.">
        <title>Comparative analysis of the Pocillopora damicornis genome highlights role of immune system in coral evolution.</title>
        <authorList>
            <person name="Cunning R."/>
            <person name="Bay R.A."/>
            <person name="Gillette P."/>
            <person name="Baker A.C."/>
            <person name="Traylor-Knowles N."/>
        </authorList>
    </citation>
    <scope>NUCLEOTIDE SEQUENCE [LARGE SCALE GENOMIC DNA]</scope>
    <source>
        <strain evidence="2">RSMAS</strain>
        <tissue evidence="2">Whole animal</tissue>
    </source>
</reference>